<reference evidence="2" key="2">
    <citation type="submission" date="2023-03" db="EMBL/GenBank/DDBJ databases">
        <authorList>
            <consortium name="Wellcome Sanger Institute Data Sharing"/>
        </authorList>
    </citation>
    <scope>NUCLEOTIDE SEQUENCE [LARGE SCALE GENOMIC DNA]</scope>
</reference>
<evidence type="ECO:0000313" key="2">
    <source>
        <dbReference type="Proteomes" id="UP000265100"/>
    </source>
</evidence>
<reference evidence="1" key="4">
    <citation type="submission" date="2025-09" db="UniProtKB">
        <authorList>
            <consortium name="Ensembl"/>
        </authorList>
    </citation>
    <scope>IDENTIFICATION</scope>
</reference>
<proteinExistence type="predicted"/>
<name>A0AAX7TVE1_ASTCA</name>
<sequence>IGFSKKFTSACSVSSEPSWLLASDPAILPRWPTSPICSTRLVTVAIAWKSSVLQNWMNSDCTRRNKES</sequence>
<dbReference type="Ensembl" id="ENSACLT00000084734.1">
    <property type="protein sequence ID" value="ENSACLP00000057461.1"/>
    <property type="gene ID" value="ENSACLG00000035207.1"/>
</dbReference>
<evidence type="ECO:0000313" key="1">
    <source>
        <dbReference type="Ensembl" id="ENSACLP00000057461.1"/>
    </source>
</evidence>
<dbReference type="Proteomes" id="UP000265100">
    <property type="component" value="Chromosome 16"/>
</dbReference>
<reference evidence="1 2" key="1">
    <citation type="submission" date="2018-05" db="EMBL/GenBank/DDBJ databases">
        <authorList>
            <person name="Datahose"/>
        </authorList>
    </citation>
    <scope>NUCLEOTIDE SEQUENCE</scope>
</reference>
<dbReference type="AlphaFoldDB" id="A0AAX7TVE1"/>
<keyword evidence="2" id="KW-1185">Reference proteome</keyword>
<organism evidence="1 2">
    <name type="scientific">Astatotilapia calliptera</name>
    <name type="common">Eastern happy</name>
    <name type="synonym">Chromis callipterus</name>
    <dbReference type="NCBI Taxonomy" id="8154"/>
    <lineage>
        <taxon>Eukaryota</taxon>
        <taxon>Metazoa</taxon>
        <taxon>Chordata</taxon>
        <taxon>Craniata</taxon>
        <taxon>Vertebrata</taxon>
        <taxon>Euteleostomi</taxon>
        <taxon>Actinopterygii</taxon>
        <taxon>Neopterygii</taxon>
        <taxon>Teleostei</taxon>
        <taxon>Neoteleostei</taxon>
        <taxon>Acanthomorphata</taxon>
        <taxon>Ovalentaria</taxon>
        <taxon>Cichlomorphae</taxon>
        <taxon>Cichliformes</taxon>
        <taxon>Cichlidae</taxon>
        <taxon>African cichlids</taxon>
        <taxon>Pseudocrenilabrinae</taxon>
        <taxon>Haplochromini</taxon>
        <taxon>Astatotilapia</taxon>
    </lineage>
</organism>
<accession>A0AAX7TVE1</accession>
<reference evidence="1" key="3">
    <citation type="submission" date="2025-08" db="UniProtKB">
        <authorList>
            <consortium name="Ensembl"/>
        </authorList>
    </citation>
    <scope>IDENTIFICATION</scope>
</reference>
<protein>
    <submittedName>
        <fullName evidence="1">Uncharacterized protein</fullName>
    </submittedName>
</protein>
<dbReference type="GeneTree" id="ENSGT00970000193758"/>